<evidence type="ECO:0000313" key="5">
    <source>
        <dbReference type="Proteomes" id="UP000637383"/>
    </source>
</evidence>
<organism evidence="4 5">
    <name type="scientific">Nostoc paludosum FACHB-159</name>
    <dbReference type="NCBI Taxonomy" id="2692908"/>
    <lineage>
        <taxon>Bacteria</taxon>
        <taxon>Bacillati</taxon>
        <taxon>Cyanobacteriota</taxon>
        <taxon>Cyanophyceae</taxon>
        <taxon>Nostocales</taxon>
        <taxon>Nostocaceae</taxon>
        <taxon>Nostoc</taxon>
    </lineage>
</organism>
<dbReference type="PANTHER" id="PTHR44591:SF3">
    <property type="entry name" value="RESPONSE REGULATORY DOMAIN-CONTAINING PROTEIN"/>
    <property type="match status" value="1"/>
</dbReference>
<feature type="domain" description="Response regulatory" evidence="3">
    <location>
        <begin position="44"/>
        <end position="161"/>
    </location>
</feature>
<feature type="modified residue" description="4-aspartylphosphate" evidence="2">
    <location>
        <position position="93"/>
    </location>
</feature>
<name>A0ABR8KBZ2_9NOSO</name>
<gene>
    <name evidence="4" type="ORF">H6H03_24750</name>
</gene>
<dbReference type="Pfam" id="PF00072">
    <property type="entry name" value="Response_reg"/>
    <property type="match status" value="1"/>
</dbReference>
<dbReference type="EMBL" id="JACJTU010000027">
    <property type="protein sequence ID" value="MBD2737053.1"/>
    <property type="molecule type" value="Genomic_DNA"/>
</dbReference>
<evidence type="ECO:0000259" key="3">
    <source>
        <dbReference type="PROSITE" id="PS50110"/>
    </source>
</evidence>
<protein>
    <submittedName>
        <fullName evidence="4">Response regulator</fullName>
    </submittedName>
</protein>
<dbReference type="PANTHER" id="PTHR44591">
    <property type="entry name" value="STRESS RESPONSE REGULATOR PROTEIN 1"/>
    <property type="match status" value="1"/>
</dbReference>
<dbReference type="SUPFAM" id="SSF52172">
    <property type="entry name" value="CheY-like"/>
    <property type="match status" value="1"/>
</dbReference>
<evidence type="ECO:0000256" key="1">
    <source>
        <dbReference type="ARBA" id="ARBA00022553"/>
    </source>
</evidence>
<dbReference type="InterPro" id="IPR001789">
    <property type="entry name" value="Sig_transdc_resp-reg_receiver"/>
</dbReference>
<keyword evidence="1 2" id="KW-0597">Phosphoprotein</keyword>
<accession>A0ABR8KBZ2</accession>
<dbReference type="Proteomes" id="UP000637383">
    <property type="component" value="Unassembled WGS sequence"/>
</dbReference>
<dbReference type="SMART" id="SM00448">
    <property type="entry name" value="REC"/>
    <property type="match status" value="1"/>
</dbReference>
<dbReference type="PROSITE" id="PS50110">
    <property type="entry name" value="RESPONSE_REGULATORY"/>
    <property type="match status" value="1"/>
</dbReference>
<dbReference type="InterPro" id="IPR011006">
    <property type="entry name" value="CheY-like_superfamily"/>
</dbReference>
<dbReference type="RefSeq" id="WP_190957655.1">
    <property type="nucleotide sequence ID" value="NZ_JACJTU010000027.1"/>
</dbReference>
<evidence type="ECO:0000313" key="4">
    <source>
        <dbReference type="EMBL" id="MBD2737053.1"/>
    </source>
</evidence>
<dbReference type="InterPro" id="IPR050595">
    <property type="entry name" value="Bact_response_regulator"/>
</dbReference>
<keyword evidence="5" id="KW-1185">Reference proteome</keyword>
<comment type="caution">
    <text evidence="4">The sequence shown here is derived from an EMBL/GenBank/DDBJ whole genome shotgun (WGS) entry which is preliminary data.</text>
</comment>
<reference evidence="4 5" key="1">
    <citation type="journal article" date="2020" name="ISME J.">
        <title>Comparative genomics reveals insights into cyanobacterial evolution and habitat adaptation.</title>
        <authorList>
            <person name="Chen M.Y."/>
            <person name="Teng W.K."/>
            <person name="Zhao L."/>
            <person name="Hu C.X."/>
            <person name="Zhou Y.K."/>
            <person name="Han B.P."/>
            <person name="Song L.R."/>
            <person name="Shu W.S."/>
        </authorList>
    </citation>
    <scope>NUCLEOTIDE SEQUENCE [LARGE SCALE GENOMIC DNA]</scope>
    <source>
        <strain evidence="4 5">FACHB-159</strain>
    </source>
</reference>
<sequence length="173" mass="19584">MQVVTGSKFTLFLPNRLHLEDEVDEGENCTVSTLPSLAIPQNKTILLVEDEQNTGIVLQDYLQTIGYQVKWINSNDDFLKQVQILEPDLILVDVQLVGDASGWDLLNILRQELSLEDLQVIMMGFGEPSEDKISILQAGANDYLLKPIRVFQLESMLMRYLGESDFDINQTPI</sequence>
<proteinExistence type="predicted"/>
<evidence type="ECO:0000256" key="2">
    <source>
        <dbReference type="PROSITE-ProRule" id="PRU00169"/>
    </source>
</evidence>
<dbReference type="Gene3D" id="3.40.50.2300">
    <property type="match status" value="1"/>
</dbReference>